<dbReference type="InterPro" id="IPR050483">
    <property type="entry name" value="CoA-transferase_III_domain"/>
</dbReference>
<sequence length="407" mass="43702">MQQALNKPLAGIRVLDLSRILAGPMTGQWLADLGADVIKVERPGKGDESRTYGPPFLRDRDGKPTDTAAFYLACNRGKRSMTIDLGSAEGQDIVRGLAAQSDVLIENFRAGTLARYGLGHEQLRALNPRLVYCSITGFGQDGPYARRPGYDGIFQALGGLMATSGHPEEPMKVGMSIVDVITSLYAVMAIQAALRQRDQATGLGQHVDMALLDCTVATLSHYAMSYLTTGEAPLRRGNGGYGGVPSQAFRCKDRSIFLVAANNAQFGRLCEAIGLPQLPGDPRFDSTSRRIANRAVLVDLLAATLAQMESTDVLARLELADVPASPVNELPEVFADPQVRHRGMLQQVDHPLGGSMYLVANPLRMSCSAVGASRPPPLVGEHTREILKELAGMDDVHIDALMAQGVV</sequence>
<gene>
    <name evidence="2" type="ORF">NS331_15130</name>
</gene>
<keyword evidence="1 2" id="KW-0808">Transferase</keyword>
<dbReference type="Proteomes" id="UP000072741">
    <property type="component" value="Unassembled WGS sequence"/>
</dbReference>
<dbReference type="EMBL" id="LDSL01000096">
    <property type="protein sequence ID" value="KTT18939.1"/>
    <property type="molecule type" value="Genomic_DNA"/>
</dbReference>
<keyword evidence="3" id="KW-1185">Reference proteome</keyword>
<accession>A0A147GRS0</accession>
<evidence type="ECO:0000313" key="2">
    <source>
        <dbReference type="EMBL" id="KTT18939.1"/>
    </source>
</evidence>
<dbReference type="GO" id="GO:0008410">
    <property type="term" value="F:CoA-transferase activity"/>
    <property type="evidence" value="ECO:0007669"/>
    <property type="project" value="TreeGrafter"/>
</dbReference>
<dbReference type="InterPro" id="IPR044855">
    <property type="entry name" value="CoA-Trfase_III_dom3_sf"/>
</dbReference>
<dbReference type="PATRIC" id="fig|433924.3.peg.5197"/>
<dbReference type="OrthoDB" id="5294844at2"/>
<evidence type="ECO:0000313" key="3">
    <source>
        <dbReference type="Proteomes" id="UP000072741"/>
    </source>
</evidence>
<dbReference type="Gene3D" id="3.30.1540.10">
    <property type="entry name" value="formyl-coa transferase, domain 3"/>
    <property type="match status" value="1"/>
</dbReference>
<dbReference type="Gene3D" id="3.40.50.10540">
    <property type="entry name" value="Crotonobetainyl-coa:carnitine coa-transferase, domain 1"/>
    <property type="match status" value="1"/>
</dbReference>
<dbReference type="RefSeq" id="WP_058642797.1">
    <property type="nucleotide sequence ID" value="NZ_LDSL01000096.1"/>
</dbReference>
<comment type="caution">
    <text evidence="2">The sequence shown here is derived from an EMBL/GenBank/DDBJ whole genome shotgun (WGS) entry which is preliminary data.</text>
</comment>
<dbReference type="SUPFAM" id="SSF89796">
    <property type="entry name" value="CoA-transferase family III (CaiB/BaiF)"/>
    <property type="match status" value="1"/>
</dbReference>
<dbReference type="InterPro" id="IPR003673">
    <property type="entry name" value="CoA-Trfase_fam_III"/>
</dbReference>
<organism evidence="2 3">
    <name type="scientific">Pseudacidovorax intermedius</name>
    <dbReference type="NCBI Taxonomy" id="433924"/>
    <lineage>
        <taxon>Bacteria</taxon>
        <taxon>Pseudomonadati</taxon>
        <taxon>Pseudomonadota</taxon>
        <taxon>Betaproteobacteria</taxon>
        <taxon>Burkholderiales</taxon>
        <taxon>Comamonadaceae</taxon>
        <taxon>Pseudacidovorax</taxon>
    </lineage>
</organism>
<dbReference type="Pfam" id="PF02515">
    <property type="entry name" value="CoA_transf_3"/>
    <property type="match status" value="1"/>
</dbReference>
<protein>
    <submittedName>
        <fullName evidence="2">CoA-transferase</fullName>
    </submittedName>
</protein>
<name>A0A147GRS0_9BURK</name>
<dbReference type="PANTHER" id="PTHR48207:SF3">
    <property type="entry name" value="SUCCINATE--HYDROXYMETHYLGLUTARATE COA-TRANSFERASE"/>
    <property type="match status" value="1"/>
</dbReference>
<evidence type="ECO:0000256" key="1">
    <source>
        <dbReference type="ARBA" id="ARBA00022679"/>
    </source>
</evidence>
<dbReference type="InterPro" id="IPR023606">
    <property type="entry name" value="CoA-Trfase_III_dom_1_sf"/>
</dbReference>
<proteinExistence type="predicted"/>
<dbReference type="PANTHER" id="PTHR48207">
    <property type="entry name" value="SUCCINATE--HYDROXYMETHYLGLUTARATE COA-TRANSFERASE"/>
    <property type="match status" value="1"/>
</dbReference>
<reference evidence="2 3" key="1">
    <citation type="journal article" date="2016" name="Front. Microbiol.">
        <title>Genomic Resource of Rice Seed Associated Bacteria.</title>
        <authorList>
            <person name="Midha S."/>
            <person name="Bansal K."/>
            <person name="Sharma S."/>
            <person name="Kumar N."/>
            <person name="Patil P.P."/>
            <person name="Chaudhry V."/>
            <person name="Patil P.B."/>
        </authorList>
    </citation>
    <scope>NUCLEOTIDE SEQUENCE [LARGE SCALE GENOMIC DNA]</scope>
    <source>
        <strain evidence="2 3">NS331</strain>
    </source>
</reference>
<dbReference type="AlphaFoldDB" id="A0A147GRS0"/>